<feature type="compositionally biased region" description="Basic and acidic residues" evidence="2">
    <location>
        <begin position="377"/>
        <end position="387"/>
    </location>
</feature>
<dbReference type="HOGENOM" id="CLU_714031_0_0_1"/>
<dbReference type="Proteomes" id="UP000016935">
    <property type="component" value="Unassembled WGS sequence"/>
</dbReference>
<dbReference type="PROSITE" id="PS50158">
    <property type="entry name" value="ZF_CCHC"/>
    <property type="match status" value="1"/>
</dbReference>
<dbReference type="InterPro" id="IPR001878">
    <property type="entry name" value="Znf_CCHC"/>
</dbReference>
<sequence>LNVEELAAYATTKSQAGVPDEEILREITQMLREDGWKEAAIGPTIEAVVKRSSVVGGKGSPRQEGSPKANQNAVAQVMEQMMQLLSPMASRLEALERNQAKGRSESSPRVDTPPLPLTTVAKPAARKNKFPDLERFDGTRDNYLAAYATTKSQAGVPDEEILREITQMLREDGWKEAAIGPTIEAVVKRSSVVGGKGSPRQEGSPKANQNAVAQVMEQMMQLLSPMASRLEALERNQAKGRSESSPRVDTPPLPLTTVAKPAARKNKSLKEYMDKAIKLSNDLYRIQLHGRNQRNAAYSHVQGPLKVAQRDASLEAMDWEPSKANRARETKDRPRRSPLDCYSCGELGHIARNCPNTTRVKRAIPPSKGQRRQKQIKCPDDSDSEKE</sequence>
<dbReference type="Gene3D" id="4.10.60.10">
    <property type="entry name" value="Zinc finger, CCHC-type"/>
    <property type="match status" value="1"/>
</dbReference>
<feature type="region of interest" description="Disordered" evidence="2">
    <location>
        <begin position="319"/>
        <end position="339"/>
    </location>
</feature>
<feature type="compositionally biased region" description="Basic and acidic residues" evidence="2">
    <location>
        <begin position="97"/>
        <end position="108"/>
    </location>
</feature>
<dbReference type="SUPFAM" id="SSF57756">
    <property type="entry name" value="Retrovirus zinc finger-like domains"/>
    <property type="match status" value="1"/>
</dbReference>
<protein>
    <recommendedName>
        <fullName evidence="3">CCHC-type domain-containing protein</fullName>
    </recommendedName>
</protein>
<feature type="compositionally biased region" description="Basic and acidic residues" evidence="2">
    <location>
        <begin position="320"/>
        <end position="338"/>
    </location>
</feature>
<evidence type="ECO:0000256" key="2">
    <source>
        <dbReference type="SAM" id="MobiDB-lite"/>
    </source>
</evidence>
<reference evidence="4 5" key="2">
    <citation type="journal article" date="2013" name="PLoS Genet.">
        <title>Comparative genome structure, secondary metabolite, and effector coding capacity across Cochliobolus pathogens.</title>
        <authorList>
            <person name="Condon B.J."/>
            <person name="Leng Y."/>
            <person name="Wu D."/>
            <person name="Bushley K.E."/>
            <person name="Ohm R.A."/>
            <person name="Otillar R."/>
            <person name="Martin J."/>
            <person name="Schackwitz W."/>
            <person name="Grimwood J."/>
            <person name="MohdZainudin N."/>
            <person name="Xue C."/>
            <person name="Wang R."/>
            <person name="Manning V.A."/>
            <person name="Dhillon B."/>
            <person name="Tu Z.J."/>
            <person name="Steffenson B.J."/>
            <person name="Salamov A."/>
            <person name="Sun H."/>
            <person name="Lowry S."/>
            <person name="LaButti K."/>
            <person name="Han J."/>
            <person name="Copeland A."/>
            <person name="Lindquist E."/>
            <person name="Barry K."/>
            <person name="Schmutz J."/>
            <person name="Baker S.E."/>
            <person name="Ciuffetti L.M."/>
            <person name="Grigoriev I.V."/>
            <person name="Zhong S."/>
            <person name="Turgeon B.G."/>
        </authorList>
    </citation>
    <scope>NUCLEOTIDE SEQUENCE [LARGE SCALE GENOMIC DNA]</scope>
    <source>
        <strain evidence="5">28A</strain>
    </source>
</reference>
<organism evidence="4 5">
    <name type="scientific">Exserohilum turcicum (strain 28A)</name>
    <name type="common">Northern leaf blight fungus</name>
    <name type="synonym">Setosphaeria turcica</name>
    <dbReference type="NCBI Taxonomy" id="671987"/>
    <lineage>
        <taxon>Eukaryota</taxon>
        <taxon>Fungi</taxon>
        <taxon>Dikarya</taxon>
        <taxon>Ascomycota</taxon>
        <taxon>Pezizomycotina</taxon>
        <taxon>Dothideomycetes</taxon>
        <taxon>Pleosporomycetidae</taxon>
        <taxon>Pleosporales</taxon>
        <taxon>Pleosporineae</taxon>
        <taxon>Pleosporaceae</taxon>
        <taxon>Exserohilum</taxon>
    </lineage>
</organism>
<feature type="region of interest" description="Disordered" evidence="2">
    <location>
        <begin position="52"/>
        <end position="71"/>
    </location>
</feature>
<dbReference type="Pfam" id="PF00098">
    <property type="entry name" value="zf-CCHC"/>
    <property type="match status" value="1"/>
</dbReference>
<feature type="region of interest" description="Disordered" evidence="2">
    <location>
        <begin position="356"/>
        <end position="387"/>
    </location>
</feature>
<keyword evidence="5" id="KW-1185">Reference proteome</keyword>
<gene>
    <name evidence="4" type="ORF">SETTUDRAFT_111918</name>
</gene>
<accession>R0IHI5</accession>
<keyword evidence="1" id="KW-0863">Zinc-finger</keyword>
<evidence type="ECO:0000313" key="4">
    <source>
        <dbReference type="EMBL" id="EOA84446.1"/>
    </source>
</evidence>
<dbReference type="OrthoDB" id="3695114at2759"/>
<keyword evidence="1" id="KW-0862">Zinc</keyword>
<evidence type="ECO:0000259" key="3">
    <source>
        <dbReference type="PROSITE" id="PS50158"/>
    </source>
</evidence>
<evidence type="ECO:0000256" key="1">
    <source>
        <dbReference type="PROSITE-ProRule" id="PRU00047"/>
    </source>
</evidence>
<dbReference type="GO" id="GO:0008270">
    <property type="term" value="F:zinc ion binding"/>
    <property type="evidence" value="ECO:0007669"/>
    <property type="project" value="UniProtKB-KW"/>
</dbReference>
<feature type="domain" description="CCHC-type" evidence="3">
    <location>
        <begin position="341"/>
        <end position="356"/>
    </location>
</feature>
<keyword evidence="1" id="KW-0479">Metal-binding</keyword>
<dbReference type="RefSeq" id="XP_008027922.1">
    <property type="nucleotide sequence ID" value="XM_008029731.1"/>
</dbReference>
<feature type="region of interest" description="Disordered" evidence="2">
    <location>
        <begin position="235"/>
        <end position="256"/>
    </location>
</feature>
<dbReference type="AlphaFoldDB" id="R0IHI5"/>
<dbReference type="GeneID" id="19395519"/>
<dbReference type="GO" id="GO:0003676">
    <property type="term" value="F:nucleic acid binding"/>
    <property type="evidence" value="ECO:0007669"/>
    <property type="project" value="InterPro"/>
</dbReference>
<reference evidence="4 5" key="1">
    <citation type="journal article" date="2012" name="PLoS Pathog.">
        <title>Diverse lifestyles and strategies of plant pathogenesis encoded in the genomes of eighteen Dothideomycetes fungi.</title>
        <authorList>
            <person name="Ohm R.A."/>
            <person name="Feau N."/>
            <person name="Henrissat B."/>
            <person name="Schoch C.L."/>
            <person name="Horwitz B.A."/>
            <person name="Barry K.W."/>
            <person name="Condon B.J."/>
            <person name="Copeland A.C."/>
            <person name="Dhillon B."/>
            <person name="Glaser F."/>
            <person name="Hesse C.N."/>
            <person name="Kosti I."/>
            <person name="LaButti K."/>
            <person name="Lindquist E.A."/>
            <person name="Lucas S."/>
            <person name="Salamov A.A."/>
            <person name="Bradshaw R.E."/>
            <person name="Ciuffetti L."/>
            <person name="Hamelin R.C."/>
            <person name="Kema G.H.J."/>
            <person name="Lawrence C."/>
            <person name="Scott J.A."/>
            <person name="Spatafora J.W."/>
            <person name="Turgeon B.G."/>
            <person name="de Wit P.J.G.M."/>
            <person name="Zhong S."/>
            <person name="Goodwin S.B."/>
            <person name="Grigoriev I.V."/>
        </authorList>
    </citation>
    <scope>NUCLEOTIDE SEQUENCE [LARGE SCALE GENOMIC DNA]</scope>
    <source>
        <strain evidence="5">28A</strain>
    </source>
</reference>
<feature type="non-terminal residue" evidence="4">
    <location>
        <position position="1"/>
    </location>
</feature>
<dbReference type="SMART" id="SM00343">
    <property type="entry name" value="ZnF_C2HC"/>
    <property type="match status" value="1"/>
</dbReference>
<evidence type="ECO:0000313" key="5">
    <source>
        <dbReference type="Proteomes" id="UP000016935"/>
    </source>
</evidence>
<dbReference type="InterPro" id="IPR036875">
    <property type="entry name" value="Znf_CCHC_sf"/>
</dbReference>
<feature type="region of interest" description="Disordered" evidence="2">
    <location>
        <begin position="97"/>
        <end position="118"/>
    </location>
</feature>
<feature type="compositionally biased region" description="Basic and acidic residues" evidence="2">
    <location>
        <begin position="235"/>
        <end position="246"/>
    </location>
</feature>
<name>R0IHI5_EXST2</name>
<dbReference type="EMBL" id="KB908737">
    <property type="protein sequence ID" value="EOA84446.1"/>
    <property type="molecule type" value="Genomic_DNA"/>
</dbReference>
<proteinExistence type="predicted"/>